<dbReference type="EMBL" id="BMIU01000036">
    <property type="protein sequence ID" value="GGF50748.1"/>
    <property type="molecule type" value="Genomic_DNA"/>
</dbReference>
<dbReference type="Proteomes" id="UP000647339">
    <property type="component" value="Unassembled WGS sequence"/>
</dbReference>
<comment type="caution">
    <text evidence="2">The sequence shown here is derived from an EMBL/GenBank/DDBJ whole genome shotgun (WGS) entry which is preliminary data.</text>
</comment>
<accession>A0ABQ1VD85</accession>
<evidence type="ECO:0000256" key="1">
    <source>
        <dbReference type="SAM" id="Phobius"/>
    </source>
</evidence>
<dbReference type="RefSeq" id="WP_137401353.1">
    <property type="nucleotide sequence ID" value="NZ_BMIU01000036.1"/>
</dbReference>
<sequence length="77" mass="8687">MKNNYLKIDSNDLNVELTFVPRPPVAIKLVLVFICLIVITGPLLIISQAEEREQGLIFLGALVFYSVMCFVLGRYTL</sequence>
<evidence type="ECO:0000313" key="2">
    <source>
        <dbReference type="EMBL" id="GGF50748.1"/>
    </source>
</evidence>
<keyword evidence="1" id="KW-0472">Membrane</keyword>
<keyword evidence="1" id="KW-1133">Transmembrane helix</keyword>
<organism evidence="2 3">
    <name type="scientific">Echinicola rosea</name>
    <dbReference type="NCBI Taxonomy" id="1807691"/>
    <lineage>
        <taxon>Bacteria</taxon>
        <taxon>Pseudomonadati</taxon>
        <taxon>Bacteroidota</taxon>
        <taxon>Cytophagia</taxon>
        <taxon>Cytophagales</taxon>
        <taxon>Cyclobacteriaceae</taxon>
        <taxon>Echinicola</taxon>
    </lineage>
</organism>
<name>A0ABQ1VD85_9BACT</name>
<feature type="transmembrane region" description="Helical" evidence="1">
    <location>
        <begin position="56"/>
        <end position="75"/>
    </location>
</feature>
<feature type="transmembrane region" description="Helical" evidence="1">
    <location>
        <begin position="25"/>
        <end position="44"/>
    </location>
</feature>
<protein>
    <submittedName>
        <fullName evidence="2">Uncharacterized protein</fullName>
    </submittedName>
</protein>
<proteinExistence type="predicted"/>
<gene>
    <name evidence="2" type="ORF">GCM10011339_44100</name>
</gene>
<evidence type="ECO:0000313" key="3">
    <source>
        <dbReference type="Proteomes" id="UP000647339"/>
    </source>
</evidence>
<reference evidence="3" key="1">
    <citation type="journal article" date="2019" name="Int. J. Syst. Evol. Microbiol.">
        <title>The Global Catalogue of Microorganisms (GCM) 10K type strain sequencing project: providing services to taxonomists for standard genome sequencing and annotation.</title>
        <authorList>
            <consortium name="The Broad Institute Genomics Platform"/>
            <consortium name="The Broad Institute Genome Sequencing Center for Infectious Disease"/>
            <person name="Wu L."/>
            <person name="Ma J."/>
        </authorList>
    </citation>
    <scope>NUCLEOTIDE SEQUENCE [LARGE SCALE GENOMIC DNA]</scope>
    <source>
        <strain evidence="3">CGMCC 1.15407</strain>
    </source>
</reference>
<keyword evidence="3" id="KW-1185">Reference proteome</keyword>
<keyword evidence="1" id="KW-0812">Transmembrane</keyword>